<comment type="caution">
    <text evidence="2">The sequence shown here is derived from an EMBL/GenBank/DDBJ whole genome shotgun (WGS) entry which is preliminary data.</text>
</comment>
<dbReference type="EMBL" id="VDGG01000013">
    <property type="protein sequence ID" value="TQR16131.1"/>
    <property type="molecule type" value="Genomic_DNA"/>
</dbReference>
<keyword evidence="3" id="KW-1185">Reference proteome</keyword>
<evidence type="ECO:0000256" key="1">
    <source>
        <dbReference type="SAM" id="MobiDB-lite"/>
    </source>
</evidence>
<dbReference type="RefSeq" id="WP_142606510.1">
    <property type="nucleotide sequence ID" value="NZ_VDGG01000013.1"/>
</dbReference>
<protein>
    <submittedName>
        <fullName evidence="2">Uncharacterized protein</fullName>
    </submittedName>
</protein>
<evidence type="ECO:0000313" key="2">
    <source>
        <dbReference type="EMBL" id="TQR16131.1"/>
    </source>
</evidence>
<sequence length="212" mass="24121">MQAKNWDVKEQFLFPASFGVPKEIRTVAVTPQFEQSETAESIQIVGIYHITCHVEFEKGEHAHHATSEATQIEDLDVQGEVGYFEYAVPMSVEIAKDKIRAGSSPTLNVQHVNAKTTEHAAIEIAWSVHCQFEGPNEQEVEFEIEIEKKIELEPISDERDTKETNKLENTTKLESTNKEESELQFILDLDDGYSKISYPSNYVSVKQKTEEQ</sequence>
<dbReference type="AlphaFoldDB" id="A0A544TF95"/>
<name>A0A544TF95_9BACI</name>
<accession>A0A544TF95</accession>
<dbReference type="OrthoDB" id="2964549at2"/>
<reference evidence="2 3" key="1">
    <citation type="submission" date="2019-05" db="EMBL/GenBank/DDBJ databases">
        <title>Psychrobacillus vulpis sp. nov., a new species isolated from feces of a red fox that inhabits in The Tablas de Daimiel Natural Park, Albacete, Spain.</title>
        <authorList>
            <person name="Rodriguez M."/>
            <person name="Reina J.C."/>
            <person name="Bejar V."/>
            <person name="Llamas I."/>
        </authorList>
    </citation>
    <scope>NUCLEOTIDE SEQUENCE [LARGE SCALE GENOMIC DNA]</scope>
    <source>
        <strain evidence="2 3">NHI-2</strain>
    </source>
</reference>
<proteinExistence type="predicted"/>
<dbReference type="Proteomes" id="UP000318937">
    <property type="component" value="Unassembled WGS sequence"/>
</dbReference>
<gene>
    <name evidence="2" type="ORF">FG383_07490</name>
</gene>
<organism evidence="2 3">
    <name type="scientific">Psychrobacillus soli</name>
    <dbReference type="NCBI Taxonomy" id="1543965"/>
    <lineage>
        <taxon>Bacteria</taxon>
        <taxon>Bacillati</taxon>
        <taxon>Bacillota</taxon>
        <taxon>Bacilli</taxon>
        <taxon>Bacillales</taxon>
        <taxon>Bacillaceae</taxon>
        <taxon>Psychrobacillus</taxon>
    </lineage>
</organism>
<evidence type="ECO:0000313" key="3">
    <source>
        <dbReference type="Proteomes" id="UP000318937"/>
    </source>
</evidence>
<feature type="region of interest" description="Disordered" evidence="1">
    <location>
        <begin position="155"/>
        <end position="181"/>
    </location>
</feature>